<accession>A0A8D9BV40</accession>
<dbReference type="InterPro" id="IPR037689">
    <property type="entry name" value="BAG2"/>
</dbReference>
<keyword evidence="1" id="KW-0175">Coiled coil</keyword>
<evidence type="ECO:0000256" key="1">
    <source>
        <dbReference type="SAM" id="Coils"/>
    </source>
</evidence>
<dbReference type="Gene3D" id="1.20.58.890">
    <property type="match status" value="1"/>
</dbReference>
<dbReference type="EMBL" id="HBUF01665850">
    <property type="protein sequence ID" value="CAG6789601.1"/>
    <property type="molecule type" value="Transcribed_RNA"/>
</dbReference>
<protein>
    <submittedName>
        <fullName evidence="2">BAG family molecular chaperone regulator 2</fullName>
    </submittedName>
</protein>
<organism evidence="2">
    <name type="scientific">Cacopsylla melanoneura</name>
    <dbReference type="NCBI Taxonomy" id="428564"/>
    <lineage>
        <taxon>Eukaryota</taxon>
        <taxon>Metazoa</taxon>
        <taxon>Ecdysozoa</taxon>
        <taxon>Arthropoda</taxon>
        <taxon>Hexapoda</taxon>
        <taxon>Insecta</taxon>
        <taxon>Pterygota</taxon>
        <taxon>Neoptera</taxon>
        <taxon>Paraneoptera</taxon>
        <taxon>Hemiptera</taxon>
        <taxon>Sternorrhyncha</taxon>
        <taxon>Psylloidea</taxon>
        <taxon>Psyllidae</taxon>
        <taxon>Psyllinae</taxon>
        <taxon>Cacopsylla</taxon>
    </lineage>
</organism>
<dbReference type="GO" id="GO:0051087">
    <property type="term" value="F:protein-folding chaperone binding"/>
    <property type="evidence" value="ECO:0007669"/>
    <property type="project" value="InterPro"/>
</dbReference>
<dbReference type="AlphaFoldDB" id="A0A8D9BV40"/>
<proteinExistence type="predicted"/>
<evidence type="ECO:0000313" key="2">
    <source>
        <dbReference type="EMBL" id="CAG6789602.1"/>
    </source>
</evidence>
<dbReference type="EMBL" id="HBUF01337897">
    <property type="protein sequence ID" value="CAG6698393.1"/>
    <property type="molecule type" value="Transcribed_RNA"/>
</dbReference>
<dbReference type="GO" id="GO:0000774">
    <property type="term" value="F:adenyl-nucleotide exchange factor activity"/>
    <property type="evidence" value="ECO:0007669"/>
    <property type="project" value="InterPro"/>
</dbReference>
<dbReference type="EMBL" id="HBUF01665849">
    <property type="protein sequence ID" value="CAG6789600.1"/>
    <property type="molecule type" value="Transcribed_RNA"/>
</dbReference>
<dbReference type="PANTHER" id="PTHR12334:SF6">
    <property type="entry name" value="BAG FAMILY MOLECULAR CHAPERONE REGULATOR 2"/>
    <property type="match status" value="1"/>
</dbReference>
<reference evidence="2" key="1">
    <citation type="submission" date="2021-05" db="EMBL/GenBank/DDBJ databases">
        <authorList>
            <person name="Alioto T."/>
            <person name="Alioto T."/>
            <person name="Gomez Garrido J."/>
        </authorList>
    </citation>
    <scope>NUCLEOTIDE SEQUENCE</scope>
</reference>
<dbReference type="EMBL" id="HBUF01665851">
    <property type="protein sequence ID" value="CAG6789602.1"/>
    <property type="molecule type" value="Transcribed_RNA"/>
</dbReference>
<dbReference type="PANTHER" id="PTHR12334">
    <property type="entry name" value="BAG FAMILY MOLECULAR CHAPERONE REGULATOR 2"/>
    <property type="match status" value="1"/>
</dbReference>
<dbReference type="GO" id="GO:0050821">
    <property type="term" value="P:protein stabilization"/>
    <property type="evidence" value="ECO:0007669"/>
    <property type="project" value="TreeGrafter"/>
</dbReference>
<feature type="coiled-coil region" evidence="1">
    <location>
        <begin position="45"/>
        <end position="79"/>
    </location>
</feature>
<name>A0A8D9BV40_9HEMI</name>
<sequence>MDIGNKEEDGERKIKKRRLNTMEVTEGAFSVEEAVESDKTEMSLKDRLLSRLDQVEAHVEDLRKSAAHLEDKKDQILTSLHALRNFESLNEFDEYDREDILRYVNQISRRCKTVDVCVHTPRTEDQVDSLHQVNCLIDNLVVGIKDSPEPTRIRCMSYVSACSSYSSESDPPGDKAFETAVLGCALDDQKKIRQRLHGLLDYMTAEKWKQAIQPMD</sequence>